<dbReference type="Gene3D" id="3.30.2130.30">
    <property type="match status" value="1"/>
</dbReference>
<sequence>MTAAGLVARCVHGLEPTVAAEILRRGLGAVTRLGHREVHFHTSRPGARAVALRTADDVFLLAAQCADVGTARRDAGALARLAEAADLGSLVRLRREHGGPGALTGVEVSASFLGRRGFTRYDVEDAVGHALARRLGTGYHSRRTGAAPPPGHSGWRVTLDGERATLMLRIAERPLHRRDYKRRSVPGTLHPPLAAAMAQMAGIGPGHTVLDPCCGAGTLLVEAGRQQPRARLHGFDLDPQAVHAAAENAAGLPVVLGRADAERLPLPDGGIDRILSNPPWGGQVAGRGLLTVSLSRWWAELGRVLAPGGTAVLLLPGTGDLPAGLDRGLVPVHLQRVRISGAQSFLVQAVLEERARDRRHRRTTLPR</sequence>
<dbReference type="GO" id="GO:0030488">
    <property type="term" value="P:tRNA methylation"/>
    <property type="evidence" value="ECO:0007669"/>
    <property type="project" value="TreeGrafter"/>
</dbReference>
<dbReference type="InterPro" id="IPR029063">
    <property type="entry name" value="SAM-dependent_MTases_sf"/>
</dbReference>
<organism evidence="2 3">
    <name type="scientific">Planobispora rosea</name>
    <dbReference type="NCBI Taxonomy" id="35762"/>
    <lineage>
        <taxon>Bacteria</taxon>
        <taxon>Bacillati</taxon>
        <taxon>Actinomycetota</taxon>
        <taxon>Actinomycetes</taxon>
        <taxon>Streptosporangiales</taxon>
        <taxon>Streptosporangiaceae</taxon>
        <taxon>Planobispora</taxon>
    </lineage>
</organism>
<dbReference type="EMBL" id="BOOI01000077">
    <property type="protein sequence ID" value="GIH88255.1"/>
    <property type="molecule type" value="Genomic_DNA"/>
</dbReference>
<protein>
    <submittedName>
        <fullName evidence="2">RNA methyltransferase</fullName>
    </submittedName>
</protein>
<keyword evidence="2" id="KW-0489">Methyltransferase</keyword>
<comment type="caution">
    <text evidence="2">The sequence shown here is derived from an EMBL/GenBank/DDBJ whole genome shotgun (WGS) entry which is preliminary data.</text>
</comment>
<dbReference type="PANTHER" id="PTHR14911">
    <property type="entry name" value="THUMP DOMAIN-CONTAINING"/>
    <property type="match status" value="1"/>
</dbReference>
<dbReference type="SUPFAM" id="SSF53335">
    <property type="entry name" value="S-adenosyl-L-methionine-dependent methyltransferases"/>
    <property type="match status" value="1"/>
</dbReference>
<reference evidence="2" key="1">
    <citation type="submission" date="2021-01" db="EMBL/GenBank/DDBJ databases">
        <title>Whole genome shotgun sequence of Planobispora rosea NBRC 15558.</title>
        <authorList>
            <person name="Komaki H."/>
            <person name="Tamura T."/>
        </authorList>
    </citation>
    <scope>NUCLEOTIDE SEQUENCE</scope>
    <source>
        <strain evidence="2">NBRC 15558</strain>
    </source>
</reference>
<proteinExistence type="predicted"/>
<name>A0A8J3S8W8_PLARO</name>
<dbReference type="Pfam" id="PF01170">
    <property type="entry name" value="UPF0020"/>
    <property type="match status" value="1"/>
</dbReference>
<gene>
    <name evidence="2" type="ORF">Pro02_66630</name>
</gene>
<dbReference type="PRINTS" id="PR00507">
    <property type="entry name" value="N12N6MTFRASE"/>
</dbReference>
<dbReference type="AlphaFoldDB" id="A0A8J3S8W8"/>
<dbReference type="InterPro" id="IPR000241">
    <property type="entry name" value="RlmKL-like_Mtase"/>
</dbReference>
<dbReference type="CDD" id="cd02440">
    <property type="entry name" value="AdoMet_MTases"/>
    <property type="match status" value="1"/>
</dbReference>
<feature type="domain" description="Ribosomal RNA large subunit methyltransferase K/L-like methyltransferase" evidence="1">
    <location>
        <begin position="178"/>
        <end position="341"/>
    </location>
</feature>
<dbReference type="CDD" id="cd11715">
    <property type="entry name" value="THUMP_AdoMetMT"/>
    <property type="match status" value="1"/>
</dbReference>
<evidence type="ECO:0000313" key="3">
    <source>
        <dbReference type="Proteomes" id="UP000655044"/>
    </source>
</evidence>
<dbReference type="Proteomes" id="UP000655044">
    <property type="component" value="Unassembled WGS sequence"/>
</dbReference>
<evidence type="ECO:0000313" key="2">
    <source>
        <dbReference type="EMBL" id="GIH88255.1"/>
    </source>
</evidence>
<dbReference type="InterPro" id="IPR002052">
    <property type="entry name" value="DNA_methylase_N6_adenine_CS"/>
</dbReference>
<dbReference type="PROSITE" id="PS00092">
    <property type="entry name" value="N6_MTASE"/>
    <property type="match status" value="1"/>
</dbReference>
<accession>A0A8J3S8W8</accession>
<keyword evidence="2" id="KW-0808">Transferase</keyword>
<evidence type="ECO:0000259" key="1">
    <source>
        <dbReference type="Pfam" id="PF01170"/>
    </source>
</evidence>
<dbReference type="PANTHER" id="PTHR14911:SF13">
    <property type="entry name" value="TRNA (GUANINE(6)-N2)-METHYLTRANSFERASE THUMP3"/>
    <property type="match status" value="1"/>
</dbReference>
<keyword evidence="3" id="KW-1185">Reference proteome</keyword>
<dbReference type="Gene3D" id="3.40.50.150">
    <property type="entry name" value="Vaccinia Virus protein VP39"/>
    <property type="match status" value="1"/>
</dbReference>
<dbReference type="GO" id="GO:0016423">
    <property type="term" value="F:tRNA (guanine) methyltransferase activity"/>
    <property type="evidence" value="ECO:0007669"/>
    <property type="project" value="TreeGrafter"/>
</dbReference>
<dbReference type="GO" id="GO:0003676">
    <property type="term" value="F:nucleic acid binding"/>
    <property type="evidence" value="ECO:0007669"/>
    <property type="project" value="InterPro"/>
</dbReference>